<protein>
    <submittedName>
        <fullName evidence="5">ABC transporter substrate-binding protein</fullName>
    </submittedName>
</protein>
<dbReference type="GO" id="GO:0030288">
    <property type="term" value="C:outer membrane-bounded periplasmic space"/>
    <property type="evidence" value="ECO:0007669"/>
    <property type="project" value="UniProtKB-ARBA"/>
</dbReference>
<comment type="caution">
    <text evidence="5">The sequence shown here is derived from an EMBL/GenBank/DDBJ whole genome shotgun (WGS) entry which is preliminary data.</text>
</comment>
<dbReference type="GO" id="GO:1904680">
    <property type="term" value="F:peptide transmembrane transporter activity"/>
    <property type="evidence" value="ECO:0007669"/>
    <property type="project" value="TreeGrafter"/>
</dbReference>
<sequence length="536" mass="58841">MQRRHLLLGSTATLASPLAAPRLARAQGGSQGSGAAGTLRFVPYADLALIDPIVTSAYVTRTHALMVFDTLYGLDENGAPRPQMVEGHRVEDDGKRWTLTLREGLRFHDGTPVLARDVVASLERWAKRDPFGDALMAATDELAAPDDRTIRFRLKRAFPLLPNALGKPTSYLPVIMPERLARTEPTRQVPELVGSGPFRFVAGERVPGARAVYARFEGYVPRPDGTPSFTAGPRLARFERVEWQTIPDAATAAGALRNGEVDWVEQPSIDLLPLLRRDRNIVVRPVETNGLIGVLRFNHLQPPFNRPEIRRVVLKAVRQADFMEAVAGADRSIWRDNVGVFTPGSPMASDAGMSVLSGKHDPAALKRELAAAGYNGERTVLLAGTDVPRINAVCEVAGEMLRQLGFNLDYVATDWGTVVQRNANRQPVDQGGWSLFATYWGGLDFSSPAGHQALRGNGLRAWNGWPTSPRIEALRDQWFTAPDLATQQRLAREMQLAVFEEVPYVPVGQFTQPTAYRRDLTGVLTGLPLLTNVARG</sequence>
<dbReference type="EMBL" id="JALPRX010000009">
    <property type="protein sequence ID" value="MCK8783434.1"/>
    <property type="molecule type" value="Genomic_DNA"/>
</dbReference>
<evidence type="ECO:0000256" key="1">
    <source>
        <dbReference type="ARBA" id="ARBA00004418"/>
    </source>
</evidence>
<feature type="domain" description="Solute-binding protein family 5" evidence="4">
    <location>
        <begin position="80"/>
        <end position="449"/>
    </location>
</feature>
<reference evidence="5" key="1">
    <citation type="submission" date="2022-04" db="EMBL/GenBank/DDBJ databases">
        <title>Roseomonas acroporae sp. nov., isolated from coral Acropora digitifera.</title>
        <authorList>
            <person name="Sun H."/>
        </authorList>
    </citation>
    <scope>NUCLEOTIDE SEQUENCE</scope>
    <source>
        <strain evidence="5">NAR14</strain>
    </source>
</reference>
<dbReference type="AlphaFoldDB" id="A0A9X2BUY0"/>
<evidence type="ECO:0000256" key="2">
    <source>
        <dbReference type="ARBA" id="ARBA00005695"/>
    </source>
</evidence>
<organism evidence="5 6">
    <name type="scientific">Roseomonas acroporae</name>
    <dbReference type="NCBI Taxonomy" id="2937791"/>
    <lineage>
        <taxon>Bacteria</taxon>
        <taxon>Pseudomonadati</taxon>
        <taxon>Pseudomonadota</taxon>
        <taxon>Alphaproteobacteria</taxon>
        <taxon>Acetobacterales</taxon>
        <taxon>Roseomonadaceae</taxon>
        <taxon>Roseomonas</taxon>
    </lineage>
</organism>
<comment type="subcellular location">
    <subcellularLocation>
        <location evidence="1">Periplasm</location>
    </subcellularLocation>
</comment>
<evidence type="ECO:0000256" key="3">
    <source>
        <dbReference type="ARBA" id="ARBA00022729"/>
    </source>
</evidence>
<gene>
    <name evidence="5" type="ORF">M0638_03430</name>
</gene>
<dbReference type="GO" id="GO:0015833">
    <property type="term" value="P:peptide transport"/>
    <property type="evidence" value="ECO:0007669"/>
    <property type="project" value="TreeGrafter"/>
</dbReference>
<evidence type="ECO:0000313" key="6">
    <source>
        <dbReference type="Proteomes" id="UP001139516"/>
    </source>
</evidence>
<dbReference type="Proteomes" id="UP001139516">
    <property type="component" value="Unassembled WGS sequence"/>
</dbReference>
<evidence type="ECO:0000259" key="4">
    <source>
        <dbReference type="Pfam" id="PF00496"/>
    </source>
</evidence>
<dbReference type="GO" id="GO:0043190">
    <property type="term" value="C:ATP-binding cassette (ABC) transporter complex"/>
    <property type="evidence" value="ECO:0007669"/>
    <property type="project" value="InterPro"/>
</dbReference>
<dbReference type="Pfam" id="PF00496">
    <property type="entry name" value="SBP_bac_5"/>
    <property type="match status" value="1"/>
</dbReference>
<accession>A0A9X2BUY0</accession>
<dbReference type="PANTHER" id="PTHR30290">
    <property type="entry name" value="PERIPLASMIC BINDING COMPONENT OF ABC TRANSPORTER"/>
    <property type="match status" value="1"/>
</dbReference>
<dbReference type="Gene3D" id="3.10.105.10">
    <property type="entry name" value="Dipeptide-binding Protein, Domain 3"/>
    <property type="match status" value="1"/>
</dbReference>
<keyword evidence="3" id="KW-0732">Signal</keyword>
<proteinExistence type="inferred from homology"/>
<comment type="similarity">
    <text evidence="2">Belongs to the bacterial solute-binding protein 5 family.</text>
</comment>
<keyword evidence="6" id="KW-1185">Reference proteome</keyword>
<name>A0A9X2BUY0_9PROT</name>
<dbReference type="Gene3D" id="3.40.190.10">
    <property type="entry name" value="Periplasmic binding protein-like II"/>
    <property type="match status" value="1"/>
</dbReference>
<dbReference type="InterPro" id="IPR030678">
    <property type="entry name" value="Peptide/Ni-bd"/>
</dbReference>
<dbReference type="InterPro" id="IPR000914">
    <property type="entry name" value="SBP_5_dom"/>
</dbReference>
<dbReference type="InterPro" id="IPR039424">
    <property type="entry name" value="SBP_5"/>
</dbReference>
<dbReference type="CDD" id="cd08502">
    <property type="entry name" value="PBP2_NikA_DppA_OppA_like_16"/>
    <property type="match status" value="1"/>
</dbReference>
<dbReference type="PIRSF" id="PIRSF002741">
    <property type="entry name" value="MppA"/>
    <property type="match status" value="1"/>
</dbReference>
<evidence type="ECO:0000313" key="5">
    <source>
        <dbReference type="EMBL" id="MCK8783434.1"/>
    </source>
</evidence>
<dbReference type="RefSeq" id="WP_248665556.1">
    <property type="nucleotide sequence ID" value="NZ_JALPRX010000009.1"/>
</dbReference>
<dbReference type="PANTHER" id="PTHR30290:SF38">
    <property type="entry name" value="D,D-DIPEPTIDE-BINDING PERIPLASMIC PROTEIN DDPA-RELATED"/>
    <property type="match status" value="1"/>
</dbReference>
<dbReference type="SUPFAM" id="SSF53850">
    <property type="entry name" value="Periplasmic binding protein-like II"/>
    <property type="match status" value="1"/>
</dbReference>